<feature type="non-terminal residue" evidence="1">
    <location>
        <position position="103"/>
    </location>
</feature>
<dbReference type="EMBL" id="GECZ01013234">
    <property type="protein sequence ID" value="JAS56535.1"/>
    <property type="molecule type" value="Transcribed_RNA"/>
</dbReference>
<feature type="non-terminal residue" evidence="1">
    <location>
        <position position="1"/>
    </location>
</feature>
<dbReference type="AlphaFoldDB" id="A0A1B6G271"/>
<gene>
    <name evidence="1" type="ORF">g.2464</name>
</gene>
<evidence type="ECO:0000313" key="1">
    <source>
        <dbReference type="EMBL" id="JAS56535.1"/>
    </source>
</evidence>
<sequence length="103" mass="12227">SDHDGQVVEMLNCPESSKNNKPLAGIKRDFSKENKELFVQLLDRESWDLVYNSPAEEKYKIFIDIFNYYYNLAFPSKIFKISKAKNKWITPTLKEEKKEMMKL</sequence>
<protein>
    <submittedName>
        <fullName evidence="1">Uncharacterized protein</fullName>
    </submittedName>
</protein>
<organism evidence="1">
    <name type="scientific">Cuerna arida</name>
    <dbReference type="NCBI Taxonomy" id="1464854"/>
    <lineage>
        <taxon>Eukaryota</taxon>
        <taxon>Metazoa</taxon>
        <taxon>Ecdysozoa</taxon>
        <taxon>Arthropoda</taxon>
        <taxon>Hexapoda</taxon>
        <taxon>Insecta</taxon>
        <taxon>Pterygota</taxon>
        <taxon>Neoptera</taxon>
        <taxon>Paraneoptera</taxon>
        <taxon>Hemiptera</taxon>
        <taxon>Auchenorrhyncha</taxon>
        <taxon>Membracoidea</taxon>
        <taxon>Cicadellidae</taxon>
        <taxon>Cicadellinae</taxon>
        <taxon>Proconiini</taxon>
        <taxon>Cuerna</taxon>
    </lineage>
</organism>
<name>A0A1B6G271_9HEMI</name>
<accession>A0A1B6G271</accession>
<reference evidence="1" key="1">
    <citation type="submission" date="2015-11" db="EMBL/GenBank/DDBJ databases">
        <title>De novo transcriptome assembly of four potential Pierce s Disease insect vectors from Arizona vineyards.</title>
        <authorList>
            <person name="Tassone E.E."/>
        </authorList>
    </citation>
    <scope>NUCLEOTIDE SEQUENCE</scope>
</reference>
<proteinExistence type="predicted"/>